<feature type="compositionally biased region" description="Basic and acidic residues" evidence="1">
    <location>
        <begin position="128"/>
        <end position="140"/>
    </location>
</feature>
<dbReference type="AlphaFoldDB" id="A0A6B0S744"/>
<comment type="caution">
    <text evidence="2">The sequence shown here is derived from an EMBL/GenBank/DDBJ whole genome shotgun (WGS) entry which is preliminary data.</text>
</comment>
<accession>A0A6B0S744</accession>
<dbReference type="EMBL" id="VBQZ03000150">
    <property type="protein sequence ID" value="MXQ95964.1"/>
    <property type="molecule type" value="Genomic_DNA"/>
</dbReference>
<protein>
    <submittedName>
        <fullName evidence="2">Uncharacterized protein</fullName>
    </submittedName>
</protein>
<name>A0A6B0S744_9CETA</name>
<organism evidence="2 3">
    <name type="scientific">Bos mutus</name>
    <name type="common">wild yak</name>
    <dbReference type="NCBI Taxonomy" id="72004"/>
    <lineage>
        <taxon>Eukaryota</taxon>
        <taxon>Metazoa</taxon>
        <taxon>Chordata</taxon>
        <taxon>Craniata</taxon>
        <taxon>Vertebrata</taxon>
        <taxon>Euteleostomi</taxon>
        <taxon>Mammalia</taxon>
        <taxon>Eutheria</taxon>
        <taxon>Laurasiatheria</taxon>
        <taxon>Artiodactyla</taxon>
        <taxon>Ruminantia</taxon>
        <taxon>Pecora</taxon>
        <taxon>Bovidae</taxon>
        <taxon>Bovinae</taxon>
        <taxon>Bos</taxon>
    </lineage>
</organism>
<evidence type="ECO:0000313" key="3">
    <source>
        <dbReference type="Proteomes" id="UP000322234"/>
    </source>
</evidence>
<keyword evidence="3" id="KW-1185">Reference proteome</keyword>
<reference evidence="2" key="1">
    <citation type="submission" date="2019-10" db="EMBL/GenBank/DDBJ databases">
        <title>The sequence and de novo assembly of the wild yak genome.</title>
        <authorList>
            <person name="Liu Y."/>
        </authorList>
    </citation>
    <scope>NUCLEOTIDE SEQUENCE [LARGE SCALE GENOMIC DNA]</scope>
    <source>
        <strain evidence="2">WY2019</strain>
    </source>
</reference>
<dbReference type="Proteomes" id="UP000322234">
    <property type="component" value="Unassembled WGS sequence"/>
</dbReference>
<feature type="compositionally biased region" description="Polar residues" evidence="1">
    <location>
        <begin position="150"/>
        <end position="160"/>
    </location>
</feature>
<feature type="region of interest" description="Disordered" evidence="1">
    <location>
        <begin position="128"/>
        <end position="160"/>
    </location>
</feature>
<gene>
    <name evidence="2" type="ORF">E5288_WYG020271</name>
</gene>
<evidence type="ECO:0000256" key="1">
    <source>
        <dbReference type="SAM" id="MobiDB-lite"/>
    </source>
</evidence>
<proteinExistence type="predicted"/>
<feature type="region of interest" description="Disordered" evidence="1">
    <location>
        <begin position="44"/>
        <end position="72"/>
    </location>
</feature>
<sequence length="160" mass="17614">MACWVCVQGSWAGFVAEAAAQRPRLPQEDASPRSCIEVDCKRLESSSSAQGKPIPGPRGLQRPKFNSQQLKKANHDFGASLQLVFTSEERGDCPQRRRLASGRMFPSGTALEEERITDDMINVMLKQQKQEECSERKESPLRISHGQGGSDSLVSSPHCG</sequence>
<evidence type="ECO:0000313" key="2">
    <source>
        <dbReference type="EMBL" id="MXQ95964.1"/>
    </source>
</evidence>